<dbReference type="Pfam" id="PF01261">
    <property type="entry name" value="AP_endonuc_2"/>
    <property type="match status" value="1"/>
</dbReference>
<dbReference type="InterPro" id="IPR001719">
    <property type="entry name" value="AP_endonuc_2"/>
</dbReference>
<dbReference type="RefSeq" id="WP_227600744.1">
    <property type="nucleotide sequence ID" value="NZ_JAJEPX010000020.1"/>
</dbReference>
<organism evidence="2 3">
    <name type="scientific">Agathobaculum butyriciproducens</name>
    <dbReference type="NCBI Taxonomy" id="1628085"/>
    <lineage>
        <taxon>Bacteria</taxon>
        <taxon>Bacillati</taxon>
        <taxon>Bacillota</taxon>
        <taxon>Clostridia</taxon>
        <taxon>Eubacteriales</taxon>
        <taxon>Butyricicoccaceae</taxon>
        <taxon>Agathobaculum</taxon>
    </lineage>
</organism>
<dbReference type="Proteomes" id="UP001298753">
    <property type="component" value="Unassembled WGS sequence"/>
</dbReference>
<dbReference type="GO" id="GO:0008270">
    <property type="term" value="F:zinc ion binding"/>
    <property type="evidence" value="ECO:0007669"/>
    <property type="project" value="InterPro"/>
</dbReference>
<dbReference type="SMART" id="SM00518">
    <property type="entry name" value="AP2Ec"/>
    <property type="match status" value="1"/>
</dbReference>
<reference evidence="2 3" key="1">
    <citation type="submission" date="2021-10" db="EMBL/GenBank/DDBJ databases">
        <title>Anaerobic single-cell dispensing facilitates the cultivation of human gut bacteria.</title>
        <authorList>
            <person name="Afrizal A."/>
        </authorList>
    </citation>
    <scope>NUCLEOTIDE SEQUENCE [LARGE SCALE GENOMIC DNA]</scope>
    <source>
        <strain evidence="2 3">CLA-AA-H270</strain>
    </source>
</reference>
<dbReference type="GO" id="GO:0003677">
    <property type="term" value="F:DNA binding"/>
    <property type="evidence" value="ECO:0007669"/>
    <property type="project" value="InterPro"/>
</dbReference>
<dbReference type="GO" id="GO:0008081">
    <property type="term" value="F:phosphoric diester hydrolase activity"/>
    <property type="evidence" value="ECO:0007669"/>
    <property type="project" value="TreeGrafter"/>
</dbReference>
<evidence type="ECO:0000259" key="1">
    <source>
        <dbReference type="Pfam" id="PF01261"/>
    </source>
</evidence>
<feature type="domain" description="Xylose isomerase-like TIM barrel" evidence="1">
    <location>
        <begin position="28"/>
        <end position="272"/>
    </location>
</feature>
<dbReference type="InterPro" id="IPR036237">
    <property type="entry name" value="Xyl_isomerase-like_sf"/>
</dbReference>
<dbReference type="GO" id="GO:0006284">
    <property type="term" value="P:base-excision repair"/>
    <property type="evidence" value="ECO:0007669"/>
    <property type="project" value="TreeGrafter"/>
</dbReference>
<name>A0AAW4W4D1_9FIRM</name>
<gene>
    <name evidence="2" type="ORF">LKD22_07850</name>
</gene>
<dbReference type="GeneID" id="98660571"/>
<dbReference type="InterPro" id="IPR013022">
    <property type="entry name" value="Xyl_isomerase-like_TIM-brl"/>
</dbReference>
<dbReference type="EMBL" id="JAJEPX010000020">
    <property type="protein sequence ID" value="MCC2177038.1"/>
    <property type="molecule type" value="Genomic_DNA"/>
</dbReference>
<proteinExistence type="predicted"/>
<comment type="caution">
    <text evidence="2">The sequence shown here is derived from an EMBL/GenBank/DDBJ whole genome shotgun (WGS) entry which is preliminary data.</text>
</comment>
<dbReference type="GO" id="GO:0003906">
    <property type="term" value="F:DNA-(apurinic or apyrimidinic site) endonuclease activity"/>
    <property type="evidence" value="ECO:0007669"/>
    <property type="project" value="TreeGrafter"/>
</dbReference>
<protein>
    <submittedName>
        <fullName evidence="2">TIM barrel protein</fullName>
    </submittedName>
</protein>
<dbReference type="Gene3D" id="3.20.20.150">
    <property type="entry name" value="Divalent-metal-dependent TIM barrel enzymes"/>
    <property type="match status" value="1"/>
</dbReference>
<accession>A0AAW4W4D1</accession>
<dbReference type="PANTHER" id="PTHR21445">
    <property type="entry name" value="ENDONUCLEASE IV ENDODEOXYRIBONUCLEASE IV"/>
    <property type="match status" value="1"/>
</dbReference>
<dbReference type="PANTHER" id="PTHR21445:SF0">
    <property type="entry name" value="APURINIC-APYRIMIDINIC ENDONUCLEASE"/>
    <property type="match status" value="1"/>
</dbReference>
<evidence type="ECO:0000313" key="3">
    <source>
        <dbReference type="Proteomes" id="UP001298753"/>
    </source>
</evidence>
<dbReference type="AlphaFoldDB" id="A0AAW4W4D1"/>
<keyword evidence="3" id="KW-1185">Reference proteome</keyword>
<evidence type="ECO:0000313" key="2">
    <source>
        <dbReference type="EMBL" id="MCC2177038.1"/>
    </source>
</evidence>
<sequence length="286" mass="31214">MAEPKFGPAGNSESFAAAGFKKSEDAPAWLAQMGLTAFEYQCGRGVRCGEETALKIGAAAKQHGIQMSIHAPYFINLSSEESERMEKNVGYVLETARLAVPLGATRMVVHCGGQGKLTRDRAMRNSHENVKNILRALDEAHLTGCTVCLETMGKKSVLGTAEEVCELVAADDRLLPCIDFGHLNCRTGGHMNTREEVKALFDLMENTIGHERTAKLHAHFSHIEYNDKGEVRHLTFADTVYGPDFTPVAEETAVRGYAPTFICESAGTQAEDALAMKQCFMAQAEK</sequence>
<dbReference type="SUPFAM" id="SSF51658">
    <property type="entry name" value="Xylose isomerase-like"/>
    <property type="match status" value="1"/>
</dbReference>